<dbReference type="Pfam" id="PF01603">
    <property type="entry name" value="B56"/>
    <property type="match status" value="1"/>
</dbReference>
<organism evidence="1 2">
    <name type="scientific">Stephania japonica</name>
    <dbReference type="NCBI Taxonomy" id="461633"/>
    <lineage>
        <taxon>Eukaryota</taxon>
        <taxon>Viridiplantae</taxon>
        <taxon>Streptophyta</taxon>
        <taxon>Embryophyta</taxon>
        <taxon>Tracheophyta</taxon>
        <taxon>Spermatophyta</taxon>
        <taxon>Magnoliopsida</taxon>
        <taxon>Ranunculales</taxon>
        <taxon>Menispermaceae</taxon>
        <taxon>Menispermoideae</taxon>
        <taxon>Cissampelideae</taxon>
        <taxon>Stephania</taxon>
    </lineage>
</organism>
<reference evidence="1 2" key="1">
    <citation type="submission" date="2024-01" db="EMBL/GenBank/DDBJ databases">
        <title>Genome assemblies of Stephania.</title>
        <authorList>
            <person name="Yang L."/>
        </authorList>
    </citation>
    <scope>NUCLEOTIDE SEQUENCE [LARGE SCALE GENOMIC DNA]</scope>
    <source>
        <strain evidence="1">QJT</strain>
        <tissue evidence="1">Leaf</tissue>
    </source>
</reference>
<sequence>MGAEKNSPKTLTKKRSTTLQYLFNLEAKNNGNKNSIRTSLSSFTTNESSFKVENEELLSMISYCTFVFTFTDPTESPSQQDLKKIKLIQLLSTIKSSPMPLDRRIMSPLVSMLSANLFRPLSPPSNASHTTAEFPDDEDMLTVPTPAWPHLQIVYDILLRLVLNSDPKTLRFYIDQPFLLNLLSLFQSEDSRELESVKNVFHRIYTKFPFYRSFMRKAMNDVFFHFIYETDRHCGVGDMLEIWGSIINGFSMPLKEEHKQFLLKVLIPLHKPRCVQAYHRQLAYCVSQFVQKEPLLGGIVVKEILRYWPITNCQKELLLLGELEDLVENIDQVQFRKLARSLCTVMAKCLSSCNLQVAERALFIWNNEYFAKMVSHATEDVFPVVVEHIEKNLKRHWCRSVRELSANVKSMLEEMDPFLYYKCLEELKQQESRAGHESLKRKERWERLELAAAKSCLSLMTKTKCQEQPIHATLVQESNYTAKLKRGQR</sequence>
<evidence type="ECO:0000313" key="1">
    <source>
        <dbReference type="EMBL" id="KAK9109343.1"/>
    </source>
</evidence>
<comment type="caution">
    <text evidence="1">The sequence shown here is derived from an EMBL/GenBank/DDBJ whole genome shotgun (WGS) entry which is preliminary data.</text>
</comment>
<accession>A0AAP0NJE0</accession>
<dbReference type="PANTHER" id="PTHR10257">
    <property type="entry name" value="SERINE/THREONINE PROTEIN PHOSPHATASE 2A PP2A REGULATORY SUBUNIT B"/>
    <property type="match status" value="1"/>
</dbReference>
<dbReference type="AlphaFoldDB" id="A0AAP0NJE0"/>
<dbReference type="GO" id="GO:0019888">
    <property type="term" value="F:protein phosphatase regulator activity"/>
    <property type="evidence" value="ECO:0007669"/>
    <property type="project" value="InterPro"/>
</dbReference>
<dbReference type="PANTHER" id="PTHR10257:SF28">
    <property type="entry name" value="SERINE_THREONINE PROTEIN PHOSPHATASE 2A REGULATORY SUBUNIT"/>
    <property type="match status" value="1"/>
</dbReference>
<dbReference type="SUPFAM" id="SSF48371">
    <property type="entry name" value="ARM repeat"/>
    <property type="match status" value="1"/>
</dbReference>
<evidence type="ECO:0000313" key="2">
    <source>
        <dbReference type="Proteomes" id="UP001417504"/>
    </source>
</evidence>
<dbReference type="InterPro" id="IPR016024">
    <property type="entry name" value="ARM-type_fold"/>
</dbReference>
<dbReference type="Gene3D" id="1.25.10.10">
    <property type="entry name" value="Leucine-rich Repeat Variant"/>
    <property type="match status" value="1"/>
</dbReference>
<dbReference type="InterPro" id="IPR002554">
    <property type="entry name" value="PP2A_B56"/>
</dbReference>
<keyword evidence="2" id="KW-1185">Reference proteome</keyword>
<evidence type="ECO:0008006" key="3">
    <source>
        <dbReference type="Google" id="ProtNLM"/>
    </source>
</evidence>
<name>A0AAP0NJE0_9MAGN</name>
<proteinExistence type="predicted"/>
<dbReference type="GO" id="GO:0007165">
    <property type="term" value="P:signal transduction"/>
    <property type="evidence" value="ECO:0007669"/>
    <property type="project" value="InterPro"/>
</dbReference>
<gene>
    <name evidence="1" type="ORF">Sjap_017403</name>
</gene>
<dbReference type="InterPro" id="IPR011989">
    <property type="entry name" value="ARM-like"/>
</dbReference>
<protein>
    <recommendedName>
        <fullName evidence="3">Serine/threonine protein phosphatase 2A regulatory subunit</fullName>
    </recommendedName>
</protein>
<dbReference type="EMBL" id="JBBNAE010000007">
    <property type="protein sequence ID" value="KAK9109343.1"/>
    <property type="molecule type" value="Genomic_DNA"/>
</dbReference>
<dbReference type="GO" id="GO:0000159">
    <property type="term" value="C:protein phosphatase type 2A complex"/>
    <property type="evidence" value="ECO:0007669"/>
    <property type="project" value="InterPro"/>
</dbReference>
<dbReference type="Proteomes" id="UP001417504">
    <property type="component" value="Unassembled WGS sequence"/>
</dbReference>
<dbReference type="FunFam" id="1.25.10.10:FF:000548">
    <property type="entry name" value="Serine/threonine protein phosphatase 2A regulatory subunit"/>
    <property type="match status" value="1"/>
</dbReference>